<dbReference type="EMBL" id="JADEXG010000013">
    <property type="protein sequence ID" value="MBE9077194.1"/>
    <property type="molecule type" value="Genomic_DNA"/>
</dbReference>
<dbReference type="AlphaFoldDB" id="A0A8J7DQV3"/>
<evidence type="ECO:0000313" key="6">
    <source>
        <dbReference type="EMBL" id="MBE9077194.1"/>
    </source>
</evidence>
<dbReference type="InterPro" id="IPR006913">
    <property type="entry name" value="CENP-V/GFA"/>
</dbReference>
<dbReference type="GO" id="GO:0016846">
    <property type="term" value="F:carbon-sulfur lyase activity"/>
    <property type="evidence" value="ECO:0007669"/>
    <property type="project" value="InterPro"/>
</dbReference>
<keyword evidence="2" id="KW-0479">Metal-binding</keyword>
<sequence>MISGECFCAAISYELEGTLQNARSCHCSRCRKAFSGASSAYAELAPGSKIRWTSVGSLATYSSSGGWGIGFCSNCGSTLCGLWNGEVHGLTLGCINGDPGVEIEAHLFVGSKASWDHIGGDAPQYDKFPVLKEE</sequence>
<proteinExistence type="inferred from homology"/>
<name>A0A8J7DQV3_9CYAN</name>
<dbReference type="Gene3D" id="3.90.1590.10">
    <property type="entry name" value="glutathione-dependent formaldehyde- activating enzyme (gfa)"/>
    <property type="match status" value="1"/>
</dbReference>
<dbReference type="RefSeq" id="WP_193905853.1">
    <property type="nucleotide sequence ID" value="NZ_JADEXG010000013.1"/>
</dbReference>
<reference evidence="6" key="1">
    <citation type="submission" date="2020-10" db="EMBL/GenBank/DDBJ databases">
        <authorList>
            <person name="Castelo-Branco R."/>
            <person name="Eusebio N."/>
            <person name="Adriana R."/>
            <person name="Vieira A."/>
            <person name="Brugerolle De Fraissinette N."/>
            <person name="Rezende De Castro R."/>
            <person name="Schneider M.P."/>
            <person name="Vasconcelos V."/>
            <person name="Leao P.N."/>
        </authorList>
    </citation>
    <scope>NUCLEOTIDE SEQUENCE</scope>
    <source>
        <strain evidence="6">LEGE 07310</strain>
    </source>
</reference>
<dbReference type="PANTHER" id="PTHR33337">
    <property type="entry name" value="GFA DOMAIN-CONTAINING PROTEIN"/>
    <property type="match status" value="1"/>
</dbReference>
<keyword evidence="3" id="KW-0862">Zinc</keyword>
<accession>A0A8J7DQV3</accession>
<dbReference type="GO" id="GO:0046872">
    <property type="term" value="F:metal ion binding"/>
    <property type="evidence" value="ECO:0007669"/>
    <property type="project" value="UniProtKB-KW"/>
</dbReference>
<dbReference type="SUPFAM" id="SSF51316">
    <property type="entry name" value="Mss4-like"/>
    <property type="match status" value="1"/>
</dbReference>
<keyword evidence="7" id="KW-1185">Reference proteome</keyword>
<evidence type="ECO:0000256" key="2">
    <source>
        <dbReference type="ARBA" id="ARBA00022723"/>
    </source>
</evidence>
<dbReference type="InterPro" id="IPR011057">
    <property type="entry name" value="Mss4-like_sf"/>
</dbReference>
<feature type="domain" description="CENP-V/GFA" evidence="5">
    <location>
        <begin position="2"/>
        <end position="116"/>
    </location>
</feature>
<evidence type="ECO:0000313" key="7">
    <source>
        <dbReference type="Proteomes" id="UP000636505"/>
    </source>
</evidence>
<dbReference type="PROSITE" id="PS51891">
    <property type="entry name" value="CENP_V_GFA"/>
    <property type="match status" value="1"/>
</dbReference>
<protein>
    <submittedName>
        <fullName evidence="6">GFA family protein</fullName>
    </submittedName>
</protein>
<evidence type="ECO:0000256" key="1">
    <source>
        <dbReference type="ARBA" id="ARBA00005495"/>
    </source>
</evidence>
<evidence type="ECO:0000256" key="4">
    <source>
        <dbReference type="ARBA" id="ARBA00023239"/>
    </source>
</evidence>
<dbReference type="Pfam" id="PF04828">
    <property type="entry name" value="GFA"/>
    <property type="match status" value="1"/>
</dbReference>
<dbReference type="Proteomes" id="UP000636505">
    <property type="component" value="Unassembled WGS sequence"/>
</dbReference>
<comment type="caution">
    <text evidence="6">The sequence shown here is derived from an EMBL/GenBank/DDBJ whole genome shotgun (WGS) entry which is preliminary data.</text>
</comment>
<comment type="similarity">
    <text evidence="1">Belongs to the Gfa family.</text>
</comment>
<organism evidence="6 7">
    <name type="scientific">Vasconcelosia minhoensis LEGE 07310</name>
    <dbReference type="NCBI Taxonomy" id="915328"/>
    <lineage>
        <taxon>Bacteria</taxon>
        <taxon>Bacillati</taxon>
        <taxon>Cyanobacteriota</taxon>
        <taxon>Cyanophyceae</taxon>
        <taxon>Nodosilineales</taxon>
        <taxon>Cymatolegaceae</taxon>
        <taxon>Vasconcelosia</taxon>
        <taxon>Vasconcelosia minhoensis</taxon>
    </lineage>
</organism>
<dbReference type="PANTHER" id="PTHR33337:SF40">
    <property type="entry name" value="CENP-V_GFA DOMAIN-CONTAINING PROTEIN-RELATED"/>
    <property type="match status" value="1"/>
</dbReference>
<evidence type="ECO:0000259" key="5">
    <source>
        <dbReference type="PROSITE" id="PS51891"/>
    </source>
</evidence>
<evidence type="ECO:0000256" key="3">
    <source>
        <dbReference type="ARBA" id="ARBA00022833"/>
    </source>
</evidence>
<gene>
    <name evidence="6" type="ORF">IQ241_07775</name>
</gene>
<keyword evidence="4" id="KW-0456">Lyase</keyword>